<sequence>MKKDGVSLIEFVQEDRFELNSYITSLFNKLNDYVPKSLKDKR</sequence>
<gene>
    <name evidence="1" type="ORF">SRABI133_04656</name>
</gene>
<evidence type="ECO:0000313" key="1">
    <source>
        <dbReference type="EMBL" id="CAH0303641.1"/>
    </source>
</evidence>
<evidence type="ECO:0000313" key="2">
    <source>
        <dbReference type="Proteomes" id="UP000789326"/>
    </source>
</evidence>
<comment type="caution">
    <text evidence="1">The sequence shown here is derived from an EMBL/GenBank/DDBJ whole genome shotgun (WGS) entry which is preliminary data.</text>
</comment>
<proteinExistence type="predicted"/>
<protein>
    <submittedName>
        <fullName evidence="1">Uncharacterized protein</fullName>
    </submittedName>
</protein>
<dbReference type="Proteomes" id="UP000789326">
    <property type="component" value="Unassembled WGS sequence"/>
</dbReference>
<accession>A0A9W4L7A6</accession>
<dbReference type="AlphaFoldDB" id="A0A9W4L7A6"/>
<name>A0A9W4L7A6_9BACI</name>
<organism evidence="1 2">
    <name type="scientific">Peribacillus simplex</name>
    <dbReference type="NCBI Taxonomy" id="1478"/>
    <lineage>
        <taxon>Bacteria</taxon>
        <taxon>Bacillati</taxon>
        <taxon>Bacillota</taxon>
        <taxon>Bacilli</taxon>
        <taxon>Bacillales</taxon>
        <taxon>Bacillaceae</taxon>
        <taxon>Peribacillus</taxon>
    </lineage>
</organism>
<reference evidence="1" key="1">
    <citation type="submission" date="2021-11" db="EMBL/GenBank/DDBJ databases">
        <authorList>
            <person name="Bulgarelli D."/>
        </authorList>
    </citation>
    <scope>NUCLEOTIDE SEQUENCE</scope>
    <source>
        <strain evidence="1">Bi133</strain>
    </source>
</reference>
<dbReference type="EMBL" id="CAKKMG010000112">
    <property type="protein sequence ID" value="CAH0303641.1"/>
    <property type="molecule type" value="Genomic_DNA"/>
</dbReference>